<evidence type="ECO:0000259" key="2">
    <source>
        <dbReference type="Pfam" id="PF01764"/>
    </source>
</evidence>
<dbReference type="PANTHER" id="PTHR46023:SF6">
    <property type="entry name" value="LIPASE CLASS 3 FAMILY PROTEIN"/>
    <property type="match status" value="1"/>
</dbReference>
<feature type="region of interest" description="Disordered" evidence="1">
    <location>
        <begin position="1"/>
        <end position="43"/>
    </location>
</feature>
<gene>
    <name evidence="3" type="ORF">FB567DRAFT_535260</name>
</gene>
<feature type="compositionally biased region" description="Pro residues" evidence="1">
    <location>
        <begin position="229"/>
        <end position="243"/>
    </location>
</feature>
<dbReference type="SUPFAM" id="SSF53474">
    <property type="entry name" value="alpha/beta-Hydrolases"/>
    <property type="match status" value="1"/>
</dbReference>
<feature type="region of interest" description="Disordered" evidence="1">
    <location>
        <begin position="221"/>
        <end position="249"/>
    </location>
</feature>
<organism evidence="3 4">
    <name type="scientific">Paraphoma chrysanthemicola</name>
    <dbReference type="NCBI Taxonomy" id="798071"/>
    <lineage>
        <taxon>Eukaryota</taxon>
        <taxon>Fungi</taxon>
        <taxon>Dikarya</taxon>
        <taxon>Ascomycota</taxon>
        <taxon>Pezizomycotina</taxon>
        <taxon>Dothideomycetes</taxon>
        <taxon>Pleosporomycetidae</taxon>
        <taxon>Pleosporales</taxon>
        <taxon>Pleosporineae</taxon>
        <taxon>Phaeosphaeriaceae</taxon>
        <taxon>Paraphoma</taxon>
    </lineage>
</organism>
<keyword evidence="3" id="KW-0378">Hydrolase</keyword>
<dbReference type="InterPro" id="IPR029058">
    <property type="entry name" value="AB_hydrolase_fold"/>
</dbReference>
<dbReference type="GO" id="GO:0016787">
    <property type="term" value="F:hydrolase activity"/>
    <property type="evidence" value="ECO:0007669"/>
    <property type="project" value="UniProtKB-KW"/>
</dbReference>
<feature type="domain" description="Fungal lipase-type" evidence="2">
    <location>
        <begin position="335"/>
        <end position="482"/>
    </location>
</feature>
<dbReference type="InterPro" id="IPR002921">
    <property type="entry name" value="Fungal_lipase-type"/>
</dbReference>
<proteinExistence type="predicted"/>
<protein>
    <submittedName>
        <fullName evidence="3">Alpha/Beta hydrolase protein</fullName>
    </submittedName>
</protein>
<sequence>MAHSSEQERRSRKKSHTSSKTSKPRSSSKKAHPSQAKMDVYTQSYAPPVQAVSAQYLQPYQPHPQRAISPSAHANYGSSPPQHPVYGRMPPNPPPYTQGYGLQPQPPVQPYASQSAIRFASPPPMKTRGSDGPFKEQWDKFDRMAAKSCADLRNGTAKSATKITTNCIERPTHAVAMKSMQALCHGAALCDMISSKFDAVINSIDGERFSGQEQDLLIYENQQQTSPSSSPPPAEPRGQPPNPAHAMCGGDRGSNHFSKVWLYSNSRLPPHLPPFKVYMPTYPLLCLAATYSERVYTPPRSKSKETETHVAADWRTGTKAMVLKSIPVDDMNTVVFAIRGSEGFMDWAVNYNTAPSSPEGFLEDPSNLCHAGFLYVAKRMIKPVADRLRVLLEENPSRSNCSLLITGHSAGGAVAALLYAHMMSTKIESELSYLTGFFKRVHCITFGAPPISLRALQKPEDKRHRKSLFYAFINEGDPIPRADKPFIKSLLKLYASPAPSASVVASTITSMSKLNLAQQQSASSPPKNKLKSSLVPRLTRPSKSSLQTTTSSTSSVAPAWPVPLCTLAPAGRLIVLRPRLGARPGRNGEEVVEAVTVDGEMLKKVMYGDPMKHQMRTYRMRIEGIATRAVTGGGF</sequence>
<evidence type="ECO:0000313" key="3">
    <source>
        <dbReference type="EMBL" id="KAH7075996.1"/>
    </source>
</evidence>
<accession>A0A8K0QY71</accession>
<feature type="compositionally biased region" description="Basic residues" evidence="1">
    <location>
        <begin position="10"/>
        <end position="32"/>
    </location>
</feature>
<feature type="region of interest" description="Disordered" evidence="1">
    <location>
        <begin position="517"/>
        <end position="556"/>
    </location>
</feature>
<dbReference type="EMBL" id="JAGMVJ010000019">
    <property type="protein sequence ID" value="KAH7075996.1"/>
    <property type="molecule type" value="Genomic_DNA"/>
</dbReference>
<dbReference type="Pfam" id="PF01764">
    <property type="entry name" value="Lipase_3"/>
    <property type="match status" value="1"/>
</dbReference>
<evidence type="ECO:0000313" key="4">
    <source>
        <dbReference type="Proteomes" id="UP000813461"/>
    </source>
</evidence>
<dbReference type="PANTHER" id="PTHR46023">
    <property type="entry name" value="LIPASE CLASS 3 PROTEIN-LIKE"/>
    <property type="match status" value="1"/>
</dbReference>
<name>A0A8K0QY71_9PLEO</name>
<feature type="compositionally biased region" description="Low complexity" evidence="1">
    <location>
        <begin position="521"/>
        <end position="555"/>
    </location>
</feature>
<dbReference type="Proteomes" id="UP000813461">
    <property type="component" value="Unassembled WGS sequence"/>
</dbReference>
<dbReference type="Gene3D" id="3.40.50.1820">
    <property type="entry name" value="alpha/beta hydrolase"/>
    <property type="match status" value="1"/>
</dbReference>
<evidence type="ECO:0000256" key="1">
    <source>
        <dbReference type="SAM" id="MobiDB-lite"/>
    </source>
</evidence>
<dbReference type="OrthoDB" id="438440at2759"/>
<comment type="caution">
    <text evidence="3">The sequence shown here is derived from an EMBL/GenBank/DDBJ whole genome shotgun (WGS) entry which is preliminary data.</text>
</comment>
<feature type="region of interest" description="Disordered" evidence="1">
    <location>
        <begin position="56"/>
        <end position="111"/>
    </location>
</feature>
<dbReference type="AlphaFoldDB" id="A0A8K0QY71"/>
<dbReference type="GO" id="GO:0006629">
    <property type="term" value="P:lipid metabolic process"/>
    <property type="evidence" value="ECO:0007669"/>
    <property type="project" value="InterPro"/>
</dbReference>
<dbReference type="CDD" id="cd00519">
    <property type="entry name" value="Lipase_3"/>
    <property type="match status" value="1"/>
</dbReference>
<keyword evidence="4" id="KW-1185">Reference proteome</keyword>
<reference evidence="3" key="1">
    <citation type="journal article" date="2021" name="Nat. Commun.">
        <title>Genetic determinants of endophytism in the Arabidopsis root mycobiome.</title>
        <authorList>
            <person name="Mesny F."/>
            <person name="Miyauchi S."/>
            <person name="Thiergart T."/>
            <person name="Pickel B."/>
            <person name="Atanasova L."/>
            <person name="Karlsson M."/>
            <person name="Huettel B."/>
            <person name="Barry K.W."/>
            <person name="Haridas S."/>
            <person name="Chen C."/>
            <person name="Bauer D."/>
            <person name="Andreopoulos W."/>
            <person name="Pangilinan J."/>
            <person name="LaButti K."/>
            <person name="Riley R."/>
            <person name="Lipzen A."/>
            <person name="Clum A."/>
            <person name="Drula E."/>
            <person name="Henrissat B."/>
            <person name="Kohler A."/>
            <person name="Grigoriev I.V."/>
            <person name="Martin F.M."/>
            <person name="Hacquard S."/>
        </authorList>
    </citation>
    <scope>NUCLEOTIDE SEQUENCE</scope>
    <source>
        <strain evidence="3">MPI-SDFR-AT-0120</strain>
    </source>
</reference>